<protein>
    <submittedName>
        <fullName evidence="5">Membrane transporter</fullName>
    </submittedName>
</protein>
<dbReference type="GO" id="GO:0022857">
    <property type="term" value="F:transmembrane transporter activity"/>
    <property type="evidence" value="ECO:0000318"/>
    <property type="project" value="GO_Central"/>
</dbReference>
<evidence type="ECO:0000313" key="6">
    <source>
        <dbReference type="Proteomes" id="UP000005239"/>
    </source>
</evidence>
<reference evidence="6" key="1">
    <citation type="journal article" date="2008" name="Nat. Genet.">
        <title>The Pristionchus pacificus genome provides a unique perspective on nematode lifestyle and parasitism.</title>
        <authorList>
            <person name="Dieterich C."/>
            <person name="Clifton S.W."/>
            <person name="Schuster L.N."/>
            <person name="Chinwalla A."/>
            <person name="Delehaunty K."/>
            <person name="Dinkelacker I."/>
            <person name="Fulton L."/>
            <person name="Fulton R."/>
            <person name="Godfrey J."/>
            <person name="Minx P."/>
            <person name="Mitreva M."/>
            <person name="Roeseler W."/>
            <person name="Tian H."/>
            <person name="Witte H."/>
            <person name="Yang S.P."/>
            <person name="Wilson R.K."/>
            <person name="Sommer R.J."/>
        </authorList>
    </citation>
    <scope>NUCLEOTIDE SEQUENCE [LARGE SCALE GENOMIC DNA]</scope>
    <source>
        <strain evidence="6">PS312</strain>
    </source>
</reference>
<evidence type="ECO:0000256" key="4">
    <source>
        <dbReference type="ARBA" id="ARBA00023136"/>
    </source>
</evidence>
<evidence type="ECO:0000256" key="2">
    <source>
        <dbReference type="ARBA" id="ARBA00022692"/>
    </source>
</evidence>
<dbReference type="InterPro" id="IPR036259">
    <property type="entry name" value="MFS_trans_sf"/>
</dbReference>
<accession>A0A8R1URG2</accession>
<dbReference type="AlphaFoldDB" id="A0A2A6CZ82"/>
<dbReference type="GO" id="GO:0016020">
    <property type="term" value="C:membrane"/>
    <property type="evidence" value="ECO:0000318"/>
    <property type="project" value="GO_Central"/>
</dbReference>
<comment type="subcellular location">
    <subcellularLocation>
        <location evidence="1">Membrane</location>
        <topology evidence="1">Multi-pass membrane protein</topology>
    </subcellularLocation>
</comment>
<evidence type="ECO:0000313" key="5">
    <source>
        <dbReference type="EnsemblMetazoa" id="PPA38550.1"/>
    </source>
</evidence>
<evidence type="ECO:0000256" key="1">
    <source>
        <dbReference type="ARBA" id="ARBA00004141"/>
    </source>
</evidence>
<dbReference type="InterPro" id="IPR011701">
    <property type="entry name" value="MFS"/>
</dbReference>
<dbReference type="InterPro" id="IPR050382">
    <property type="entry name" value="MFS_Na/Anion_cotransporter"/>
</dbReference>
<organism evidence="5 6">
    <name type="scientific">Pristionchus pacificus</name>
    <name type="common">Parasitic nematode worm</name>
    <dbReference type="NCBI Taxonomy" id="54126"/>
    <lineage>
        <taxon>Eukaryota</taxon>
        <taxon>Metazoa</taxon>
        <taxon>Ecdysozoa</taxon>
        <taxon>Nematoda</taxon>
        <taxon>Chromadorea</taxon>
        <taxon>Rhabditida</taxon>
        <taxon>Rhabditina</taxon>
        <taxon>Diplogasteromorpha</taxon>
        <taxon>Diplogasteroidea</taxon>
        <taxon>Neodiplogasteridae</taxon>
        <taxon>Pristionchus</taxon>
    </lineage>
</organism>
<gene>
    <name evidence="5" type="primary">WBGene00276919</name>
</gene>
<dbReference type="PANTHER" id="PTHR11662">
    <property type="entry name" value="SOLUTE CARRIER FAMILY 17"/>
    <property type="match status" value="1"/>
</dbReference>
<accession>A0A2A6CZ82</accession>
<dbReference type="PANTHER" id="PTHR11662:SF405">
    <property type="entry name" value="PROTEIN CBG12249"/>
    <property type="match status" value="1"/>
</dbReference>
<dbReference type="SUPFAM" id="SSF103473">
    <property type="entry name" value="MFS general substrate transporter"/>
    <property type="match status" value="1"/>
</dbReference>
<dbReference type="Pfam" id="PF07690">
    <property type="entry name" value="MFS_1"/>
    <property type="match status" value="1"/>
</dbReference>
<dbReference type="EnsemblMetazoa" id="PPA38550.1">
    <property type="protein sequence ID" value="PPA38550.1"/>
    <property type="gene ID" value="WBGene00276919"/>
</dbReference>
<sequence length="651" mass="71587">MLLKKFFSKMDSLSGKLFYCSEIMSTAYCYVNVYRTVSSLDYLKKRGKIGHTAAAMFAQTLGSAGSSSFLLLVLFFADCRHPELAEYSHKYELVFGICITLNVIAGLIYIGWGTAEVQPWTAHVKSVPGDEKTNKLLDEGNHGEEMKLFPTPSVDSRAMESNEKKSNGKSPLLTSMRFRICLLLLAAFTVSTSMRSHFSMTLVCMLKKTSSNTTASSINTKLVDNGCPNYYIGSDGVEIEAGEIEWSREFTPYLFAIVQLGQVFSLIISMYFSNRIDPSKMLLFAIFSEVLVSFISPTLARISYWAFFVSRFFIGMGEGLISSPCGTIATRWFPPNERASMAAVYTSANQISNGIAPFIVSHLCSLQLGWSAAFYIFGLLGLLWVVAWFAFGSDDPSHSKRISKKERENLSQLIPAQKHVVARPLYGKMFTSPIFFAHIAAVMAFYSTTGIMASFLPTFFEERMGLPIRTNGLLDSLKKRGKIGHTAAAKLAQTLGSTGSSSFLLLVLFFADCRHPELAVLAMTLCLAFHSCMAVGFYASMIQICPPITGVIVPIVIASGVIASTLSNTVMGVAAEYSHKYELVFGICITLNIAAGLIYIVWGTAEVQPWAAHVETYSGDEKTKKLLDGENQGDEMKIIPIPSTDRTNAKD</sequence>
<evidence type="ECO:0000256" key="3">
    <source>
        <dbReference type="ARBA" id="ARBA00022989"/>
    </source>
</evidence>
<reference evidence="5" key="2">
    <citation type="submission" date="2022-06" db="UniProtKB">
        <authorList>
            <consortium name="EnsemblMetazoa"/>
        </authorList>
    </citation>
    <scope>IDENTIFICATION</scope>
    <source>
        <strain evidence="5">PS312</strain>
    </source>
</reference>
<dbReference type="PROSITE" id="PS50850">
    <property type="entry name" value="MFS"/>
    <property type="match status" value="1"/>
</dbReference>
<dbReference type="InterPro" id="IPR020846">
    <property type="entry name" value="MFS_dom"/>
</dbReference>
<dbReference type="Gene3D" id="1.20.1250.20">
    <property type="entry name" value="MFS general substrate transporter like domains"/>
    <property type="match status" value="1"/>
</dbReference>
<name>A0A2A6CZ82_PRIPA</name>
<proteinExistence type="predicted"/>
<dbReference type="Proteomes" id="UP000005239">
    <property type="component" value="Unassembled WGS sequence"/>
</dbReference>
<keyword evidence="2" id="KW-0812">Transmembrane</keyword>
<dbReference type="OrthoDB" id="2985014at2759"/>
<keyword evidence="6" id="KW-1185">Reference proteome</keyword>
<keyword evidence="4" id="KW-0472">Membrane</keyword>
<keyword evidence="3" id="KW-1133">Transmembrane helix</keyword>